<evidence type="ECO:0000256" key="5">
    <source>
        <dbReference type="ARBA" id="ARBA00035538"/>
    </source>
</evidence>
<reference evidence="7" key="4">
    <citation type="journal article" date="2022" name="PLoS Pathog.">
        <title>Chromosome-level genome of Schistosoma haematobium underpins genome-wide explorations of molecular variation.</title>
        <authorList>
            <person name="Stroehlein A.J."/>
            <person name="Korhonen P.K."/>
            <person name="Lee V.V."/>
            <person name="Ralph S.A."/>
            <person name="Mentink-Kane M."/>
            <person name="You H."/>
            <person name="McManus D.P."/>
            <person name="Tchuente L.T."/>
            <person name="Stothard J.R."/>
            <person name="Kaur P."/>
            <person name="Dudchenko O."/>
            <person name="Aiden E.L."/>
            <person name="Yang B."/>
            <person name="Yang H."/>
            <person name="Emery A.M."/>
            <person name="Webster B.L."/>
            <person name="Brindley P.J."/>
            <person name="Rollinson D."/>
            <person name="Chang B.C.H."/>
            <person name="Gasser R.B."/>
            <person name="Young N.D."/>
        </authorList>
    </citation>
    <scope>NUCLEOTIDE SEQUENCE</scope>
</reference>
<keyword evidence="3" id="KW-0687">Ribonucleoprotein</keyword>
<dbReference type="InterPro" id="IPR034704">
    <property type="entry name" value="Ribosomal_bL28/bL31-like_sf"/>
</dbReference>
<evidence type="ECO:0000313" key="7">
    <source>
        <dbReference type="EMBL" id="KAH9587621.1"/>
    </source>
</evidence>
<accession>A0A6A5D9P4</accession>
<protein>
    <recommendedName>
        <fullName evidence="4">Large ribosomal subunit protein bL28m</fullName>
    </recommendedName>
    <alternativeName>
        <fullName evidence="5">39S ribosomal protein L28, mitochondrial</fullName>
    </alternativeName>
</protein>
<sequence>MLSLNTNIQKLGTKLSRTECRHAFYSLRVVKCWNSLQAELIQATSQWSFKRKLDIFLKTKDIWRYLRMSRLFFYNQIKEVISRLPPHYKKRYLQNQHELANERVCNSSLRKHETGIALPSSYFDTPMKIVYPPESQKCLWGGEGIIQGYWEKKTPRPRFPKTWSPVLMENVFHSEILDRWMIIIATDSALRQIEKASGFDFYILSTPESKLKSRLGMHLKRDMLVTLAKAKMNGKMKKSWEKYSKFIIPLEEAEWIGLTLEEAVKKQMKMEHEISRSQLKPLKFSLAEKLIDSLRNPVKDEKDKDEEYPSSYSSRIFS</sequence>
<evidence type="ECO:0000256" key="4">
    <source>
        <dbReference type="ARBA" id="ARBA00035269"/>
    </source>
</evidence>
<reference evidence="7" key="3">
    <citation type="submission" date="2021-06" db="EMBL/GenBank/DDBJ databases">
        <title>Chromosome-level genome assembly for S. haematobium.</title>
        <authorList>
            <person name="Stroehlein A.J."/>
        </authorList>
    </citation>
    <scope>NUCLEOTIDE SEQUENCE</scope>
</reference>
<evidence type="ECO:0000256" key="2">
    <source>
        <dbReference type="ARBA" id="ARBA00022980"/>
    </source>
</evidence>
<keyword evidence="8" id="KW-1185">Reference proteome</keyword>
<comment type="similarity">
    <text evidence="1">Belongs to the bacterial ribosomal protein bL28 family.</text>
</comment>
<dbReference type="AlphaFoldDB" id="A0A6A5D9P4"/>
<gene>
    <name evidence="7" type="primary">MRPL28_1</name>
    <name evidence="7" type="ORF">MS3_00005294</name>
</gene>
<dbReference type="InterPro" id="IPR026569">
    <property type="entry name" value="Ribosomal_bL28"/>
</dbReference>
<dbReference type="GeneID" id="24596293"/>
<evidence type="ECO:0000256" key="3">
    <source>
        <dbReference type="ARBA" id="ARBA00023274"/>
    </source>
</evidence>
<name>A0A6A5D9P4_SCHHA</name>
<dbReference type="PANTHER" id="PTHR13528">
    <property type="entry name" value="39S RIBOSOMAL PROTEIN L28, MITOCHONDRIAL"/>
    <property type="match status" value="1"/>
</dbReference>
<dbReference type="Proteomes" id="UP000471633">
    <property type="component" value="Unassembled WGS sequence"/>
</dbReference>
<dbReference type="KEGG" id="shx:MS3_00005294"/>
<evidence type="ECO:0000256" key="6">
    <source>
        <dbReference type="SAM" id="MobiDB-lite"/>
    </source>
</evidence>
<dbReference type="CTD" id="24596293"/>
<feature type="region of interest" description="Disordered" evidence="6">
    <location>
        <begin position="297"/>
        <end position="318"/>
    </location>
</feature>
<reference evidence="7" key="1">
    <citation type="journal article" date="2012" name="Nat. Genet.">
        <title>Whole-genome sequence of Schistosoma haematobium.</title>
        <authorList>
            <person name="Young N.D."/>
            <person name="Jex A.R."/>
            <person name="Li B."/>
            <person name="Liu S."/>
            <person name="Yang L."/>
            <person name="Xiong Z."/>
            <person name="Li Y."/>
            <person name="Cantacessi C."/>
            <person name="Hall R.S."/>
            <person name="Xu X."/>
            <person name="Chen F."/>
            <person name="Wu X."/>
            <person name="Zerlotini A."/>
            <person name="Oliveira G."/>
            <person name="Hofmann A."/>
            <person name="Zhang G."/>
            <person name="Fang X."/>
            <person name="Kang Y."/>
            <person name="Campbell B.E."/>
            <person name="Loukas A."/>
            <person name="Ranganathan S."/>
            <person name="Rollinson D."/>
            <person name="Rinaldi G."/>
            <person name="Brindley P.J."/>
            <person name="Yang H."/>
            <person name="Wang J."/>
            <person name="Wang J."/>
            <person name="Gasser R.B."/>
        </authorList>
    </citation>
    <scope>NUCLEOTIDE SEQUENCE</scope>
</reference>
<comment type="caution">
    <text evidence="7">The sequence shown here is derived from an EMBL/GenBank/DDBJ whole genome shotgun (WGS) entry which is preliminary data.</text>
</comment>
<keyword evidence="2 7" id="KW-0689">Ribosomal protein</keyword>
<evidence type="ECO:0000256" key="1">
    <source>
        <dbReference type="ARBA" id="ARBA00008760"/>
    </source>
</evidence>
<feature type="compositionally biased region" description="Basic and acidic residues" evidence="6">
    <location>
        <begin position="297"/>
        <end position="307"/>
    </location>
</feature>
<dbReference type="PANTHER" id="PTHR13528:SF2">
    <property type="entry name" value="LARGE RIBOSOMAL SUBUNIT PROTEIN BL28M"/>
    <property type="match status" value="1"/>
</dbReference>
<reference evidence="7" key="2">
    <citation type="journal article" date="2019" name="Gigascience">
        <title>High-quality Schistosoma haematobium genome achieved by single-molecule and long-range sequencing.</title>
        <authorList>
            <person name="Stroehlein A.J."/>
            <person name="Korhonen P.K."/>
            <person name="Chong T.M."/>
            <person name="Lim Y.L."/>
            <person name="Chan K.G."/>
            <person name="Webster B."/>
            <person name="Rollinson D."/>
            <person name="Brindley P.J."/>
            <person name="Gasser R.B."/>
            <person name="Young N.D."/>
        </authorList>
    </citation>
    <scope>NUCLEOTIDE SEQUENCE</scope>
</reference>
<organism evidence="7 8">
    <name type="scientific">Schistosoma haematobium</name>
    <name type="common">Blood fluke</name>
    <dbReference type="NCBI Taxonomy" id="6185"/>
    <lineage>
        <taxon>Eukaryota</taxon>
        <taxon>Metazoa</taxon>
        <taxon>Spiralia</taxon>
        <taxon>Lophotrochozoa</taxon>
        <taxon>Platyhelminthes</taxon>
        <taxon>Trematoda</taxon>
        <taxon>Digenea</taxon>
        <taxon>Strigeidida</taxon>
        <taxon>Schistosomatoidea</taxon>
        <taxon>Schistosomatidae</taxon>
        <taxon>Schistosoma</taxon>
    </lineage>
</organism>
<evidence type="ECO:0000313" key="8">
    <source>
        <dbReference type="Proteomes" id="UP000471633"/>
    </source>
</evidence>
<dbReference type="GO" id="GO:0005762">
    <property type="term" value="C:mitochondrial large ribosomal subunit"/>
    <property type="evidence" value="ECO:0007669"/>
    <property type="project" value="TreeGrafter"/>
</dbReference>
<dbReference type="GO" id="GO:0003735">
    <property type="term" value="F:structural constituent of ribosome"/>
    <property type="evidence" value="ECO:0007669"/>
    <property type="project" value="InterPro"/>
</dbReference>
<dbReference type="EMBL" id="AMPZ03000003">
    <property type="protein sequence ID" value="KAH9587621.1"/>
    <property type="molecule type" value="Genomic_DNA"/>
</dbReference>
<dbReference type="RefSeq" id="XP_035586843.1">
    <property type="nucleotide sequence ID" value="XM_035730665.2"/>
</dbReference>
<proteinExistence type="inferred from homology"/>
<dbReference type="SUPFAM" id="SSF143800">
    <property type="entry name" value="L28p-like"/>
    <property type="match status" value="1"/>
</dbReference>